<evidence type="ECO:0000313" key="4">
    <source>
        <dbReference type="EMBL" id="RUT12649.1"/>
    </source>
</evidence>
<feature type="active site" description="Proton acceptor" evidence="1">
    <location>
        <position position="190"/>
    </location>
</feature>
<gene>
    <name evidence="4" type="primary">perA</name>
    <name evidence="4" type="ORF">DSM107010_20300</name>
</gene>
<dbReference type="PIRSF" id="PIRSF000390">
    <property type="entry name" value="PLP_StrS"/>
    <property type="match status" value="1"/>
</dbReference>
<dbReference type="EMBL" id="RSCK01000012">
    <property type="protein sequence ID" value="RUT12649.1"/>
    <property type="molecule type" value="Genomic_DNA"/>
</dbReference>
<organism evidence="4 5">
    <name type="scientific">Chroococcidiopsis cubana SAG 39.79</name>
    <dbReference type="NCBI Taxonomy" id="388085"/>
    <lineage>
        <taxon>Bacteria</taxon>
        <taxon>Bacillati</taxon>
        <taxon>Cyanobacteriota</taxon>
        <taxon>Cyanophyceae</taxon>
        <taxon>Chroococcidiopsidales</taxon>
        <taxon>Chroococcidiopsidaceae</taxon>
        <taxon>Chroococcidiopsis</taxon>
    </lineage>
</organism>
<dbReference type="CDD" id="cd00616">
    <property type="entry name" value="AHBA_syn"/>
    <property type="match status" value="1"/>
</dbReference>
<evidence type="ECO:0000256" key="1">
    <source>
        <dbReference type="PIRSR" id="PIRSR000390-1"/>
    </source>
</evidence>
<proteinExistence type="inferred from homology"/>
<keyword evidence="5" id="KW-1185">Reference proteome</keyword>
<evidence type="ECO:0000256" key="3">
    <source>
        <dbReference type="RuleBase" id="RU004508"/>
    </source>
</evidence>
<dbReference type="GO" id="GO:0000271">
    <property type="term" value="P:polysaccharide biosynthetic process"/>
    <property type="evidence" value="ECO:0007669"/>
    <property type="project" value="TreeGrafter"/>
</dbReference>
<dbReference type="InterPro" id="IPR015421">
    <property type="entry name" value="PyrdxlP-dep_Trfase_major"/>
</dbReference>
<keyword evidence="2 3" id="KW-0663">Pyridoxal phosphate</keyword>
<comment type="similarity">
    <text evidence="3">Belongs to the DegT/DnrJ/EryC1 family.</text>
</comment>
<feature type="modified residue" description="N6-(pyridoxal phosphate)lysine" evidence="2">
    <location>
        <position position="190"/>
    </location>
</feature>
<dbReference type="InterPro" id="IPR015422">
    <property type="entry name" value="PyrdxlP-dep_Trfase_small"/>
</dbReference>
<protein>
    <submittedName>
        <fullName evidence="4">GDP-perosamine synthase</fullName>
    </submittedName>
</protein>
<dbReference type="Gene3D" id="3.90.1150.10">
    <property type="entry name" value="Aspartate Aminotransferase, domain 1"/>
    <property type="match status" value="1"/>
</dbReference>
<reference evidence="4 5" key="1">
    <citation type="journal article" date="2019" name="Genome Biol. Evol.">
        <title>Day and night: Metabolic profiles and evolutionary relationships of six axenic non-marine cyanobacteria.</title>
        <authorList>
            <person name="Will S.E."/>
            <person name="Henke P."/>
            <person name="Boedeker C."/>
            <person name="Huang S."/>
            <person name="Brinkmann H."/>
            <person name="Rohde M."/>
            <person name="Jarek M."/>
            <person name="Friedl T."/>
            <person name="Seufert S."/>
            <person name="Schumacher M."/>
            <person name="Overmann J."/>
            <person name="Neumann-Schaal M."/>
            <person name="Petersen J."/>
        </authorList>
    </citation>
    <scope>NUCLEOTIDE SEQUENCE [LARGE SCALE GENOMIC DNA]</scope>
    <source>
        <strain evidence="4 5">SAG 39.79</strain>
    </source>
</reference>
<sequence length="380" mass="42780">MTNDKHMLDYIPVNEPLLYGNEKKYLNQCIDTGWISSEGPFIKQFEEQFAARVGRKYGIAVSNGSVALDAAVLALGIGAGDEVILPTFTIISCAAAIVRAGAIPVVVDCDSHTWNMDVSQIEAKITPKTKAIMVVHIYGLPVDMEPILALAAKYKLQIIEDAAEMHGQTYKNRPCGSFGNISTVSFYPNKHITTGEGGMILTDDDRLAERCCSLRNLCFQPQQRFIHEELGWNLRMSNIQAALGVAQLERLDEFIARKRRMGQRYTELLSDIPGLQLPIPQTDYADNIYWVYALVLKDEVPFDAKEAMRRLHHHQVGSRPFFWSMHEQPVFHKMGLFAKESHPVSENIARRGFYIPSGIALTDEQMERVVEVVKEILRSP</sequence>
<dbReference type="SUPFAM" id="SSF53383">
    <property type="entry name" value="PLP-dependent transferases"/>
    <property type="match status" value="1"/>
</dbReference>
<dbReference type="Proteomes" id="UP000282574">
    <property type="component" value="Unassembled WGS sequence"/>
</dbReference>
<evidence type="ECO:0000313" key="5">
    <source>
        <dbReference type="Proteomes" id="UP000282574"/>
    </source>
</evidence>
<dbReference type="AlphaFoldDB" id="A0AB37UML0"/>
<dbReference type="InterPro" id="IPR015424">
    <property type="entry name" value="PyrdxlP-dep_Trfase"/>
</dbReference>
<dbReference type="InterPro" id="IPR000653">
    <property type="entry name" value="DegT/StrS_aminotransferase"/>
</dbReference>
<accession>A0AB37UML0</accession>
<dbReference type="GO" id="GO:0030170">
    <property type="term" value="F:pyridoxal phosphate binding"/>
    <property type="evidence" value="ECO:0007669"/>
    <property type="project" value="TreeGrafter"/>
</dbReference>
<comment type="caution">
    <text evidence="4">The sequence shown here is derived from an EMBL/GenBank/DDBJ whole genome shotgun (WGS) entry which is preliminary data.</text>
</comment>
<evidence type="ECO:0000256" key="2">
    <source>
        <dbReference type="PIRSR" id="PIRSR000390-2"/>
    </source>
</evidence>
<dbReference type="PANTHER" id="PTHR30244:SF34">
    <property type="entry name" value="DTDP-4-AMINO-4,6-DIDEOXYGALACTOSE TRANSAMINASE"/>
    <property type="match status" value="1"/>
</dbReference>
<dbReference type="GO" id="GO:0008483">
    <property type="term" value="F:transaminase activity"/>
    <property type="evidence" value="ECO:0007669"/>
    <property type="project" value="TreeGrafter"/>
</dbReference>
<dbReference type="Gene3D" id="3.40.640.10">
    <property type="entry name" value="Type I PLP-dependent aspartate aminotransferase-like (Major domain)"/>
    <property type="match status" value="1"/>
</dbReference>
<dbReference type="PANTHER" id="PTHR30244">
    <property type="entry name" value="TRANSAMINASE"/>
    <property type="match status" value="1"/>
</dbReference>
<dbReference type="Pfam" id="PF01041">
    <property type="entry name" value="DegT_DnrJ_EryC1"/>
    <property type="match status" value="1"/>
</dbReference>
<name>A0AB37UML0_9CYAN</name>